<dbReference type="PANTHER" id="PTHR30188:SF4">
    <property type="entry name" value="PROTEIN TRIGALACTOSYLDIACYLGLYCEROL 1, CHLOROPLASTIC"/>
    <property type="match status" value="1"/>
</dbReference>
<organism evidence="2 3">
    <name type="scientific">Stieleria varia</name>
    <dbReference type="NCBI Taxonomy" id="2528005"/>
    <lineage>
        <taxon>Bacteria</taxon>
        <taxon>Pseudomonadati</taxon>
        <taxon>Planctomycetota</taxon>
        <taxon>Planctomycetia</taxon>
        <taxon>Pirellulales</taxon>
        <taxon>Pirellulaceae</taxon>
        <taxon>Stieleria</taxon>
    </lineage>
</organism>
<dbReference type="OrthoDB" id="5511876at2"/>
<dbReference type="PANTHER" id="PTHR30188">
    <property type="entry name" value="ABC TRANSPORTER PERMEASE PROTEIN-RELATED"/>
    <property type="match status" value="1"/>
</dbReference>
<dbReference type="Proteomes" id="UP000320176">
    <property type="component" value="Unassembled WGS sequence"/>
</dbReference>
<accession>A0A5C6AY68</accession>
<evidence type="ECO:0000256" key="1">
    <source>
        <dbReference type="SAM" id="Phobius"/>
    </source>
</evidence>
<comment type="caution">
    <text evidence="2">The sequence shown here is derived from an EMBL/GenBank/DDBJ whole genome shotgun (WGS) entry which is preliminary data.</text>
</comment>
<keyword evidence="3" id="KW-1185">Reference proteome</keyword>
<feature type="transmembrane region" description="Helical" evidence="1">
    <location>
        <begin position="174"/>
        <end position="199"/>
    </location>
</feature>
<evidence type="ECO:0008006" key="4">
    <source>
        <dbReference type="Google" id="ProtNLM"/>
    </source>
</evidence>
<evidence type="ECO:0000313" key="2">
    <source>
        <dbReference type="EMBL" id="TWU04903.1"/>
    </source>
</evidence>
<keyword evidence="1" id="KW-0812">Transmembrane</keyword>
<sequence length="294" mass="31815">MPAPLAPSIARLRNIAGSGIGWFWQLCEFVGELFVDFLLRMADIAAVLWATLALASRPRTWTPPVRAVFSRQVLFTAVDAIPAAMRFGGAVGLLLIVQAVLWADAAGISTDEIAPILWRTVVREIAPMLACLVVIGRSGIAISTELAAMRVSGEFEVIDSQGIDPMTFLIMPRVLAVMLSVFCLAMITAVTMMVTGYAIGSMMDAIRTSWNDFYGHIARNFEPEDLIFFVSKTLVAGGFAGVICCLEGVKARGRITDVPRIASRAGIRALTAVFAVSAVLSILFYNKFLVFQFG</sequence>
<protein>
    <recommendedName>
        <fullName evidence="4">Phospholipid ABC transporter permease protein MlaE</fullName>
    </recommendedName>
</protein>
<dbReference type="AlphaFoldDB" id="A0A5C6AY68"/>
<name>A0A5C6AY68_9BACT</name>
<dbReference type="RefSeq" id="WP_146520235.1">
    <property type="nucleotide sequence ID" value="NZ_CP151726.1"/>
</dbReference>
<dbReference type="GO" id="GO:0005548">
    <property type="term" value="F:phospholipid transporter activity"/>
    <property type="evidence" value="ECO:0007669"/>
    <property type="project" value="TreeGrafter"/>
</dbReference>
<keyword evidence="1" id="KW-0472">Membrane</keyword>
<proteinExistence type="predicted"/>
<dbReference type="InterPro" id="IPR030802">
    <property type="entry name" value="Permease_MalE"/>
</dbReference>
<dbReference type="EMBL" id="SJPN01000003">
    <property type="protein sequence ID" value="TWU04903.1"/>
    <property type="molecule type" value="Genomic_DNA"/>
</dbReference>
<gene>
    <name evidence="2" type="ORF">Pla52n_29480</name>
</gene>
<reference evidence="2 3" key="1">
    <citation type="submission" date="2019-02" db="EMBL/GenBank/DDBJ databases">
        <title>Deep-cultivation of Planctomycetes and their phenomic and genomic characterization uncovers novel biology.</title>
        <authorList>
            <person name="Wiegand S."/>
            <person name="Jogler M."/>
            <person name="Boedeker C."/>
            <person name="Pinto D."/>
            <person name="Vollmers J."/>
            <person name="Rivas-Marin E."/>
            <person name="Kohn T."/>
            <person name="Peeters S.H."/>
            <person name="Heuer A."/>
            <person name="Rast P."/>
            <person name="Oberbeckmann S."/>
            <person name="Bunk B."/>
            <person name="Jeske O."/>
            <person name="Meyerdierks A."/>
            <person name="Storesund J.E."/>
            <person name="Kallscheuer N."/>
            <person name="Luecker S."/>
            <person name="Lage O.M."/>
            <person name="Pohl T."/>
            <person name="Merkel B.J."/>
            <person name="Hornburger P."/>
            <person name="Mueller R.-W."/>
            <person name="Bruemmer F."/>
            <person name="Labrenz M."/>
            <person name="Spormann A.M."/>
            <person name="Op Den Camp H."/>
            <person name="Overmann J."/>
            <person name="Amann R."/>
            <person name="Jetten M.S.M."/>
            <person name="Mascher T."/>
            <person name="Medema M.H."/>
            <person name="Devos D.P."/>
            <person name="Kaster A.-K."/>
            <person name="Ovreas L."/>
            <person name="Rohde M."/>
            <person name="Galperin M.Y."/>
            <person name="Jogler C."/>
        </authorList>
    </citation>
    <scope>NUCLEOTIDE SEQUENCE [LARGE SCALE GENOMIC DNA]</scope>
    <source>
        <strain evidence="2 3">Pla52n</strain>
    </source>
</reference>
<keyword evidence="1" id="KW-1133">Transmembrane helix</keyword>
<dbReference type="Pfam" id="PF02405">
    <property type="entry name" value="MlaE"/>
    <property type="match status" value="1"/>
</dbReference>
<dbReference type="GO" id="GO:0043190">
    <property type="term" value="C:ATP-binding cassette (ABC) transporter complex"/>
    <property type="evidence" value="ECO:0007669"/>
    <property type="project" value="InterPro"/>
</dbReference>
<feature type="transmembrane region" description="Helical" evidence="1">
    <location>
        <begin position="267"/>
        <end position="285"/>
    </location>
</feature>
<feature type="transmembrane region" description="Helical" evidence="1">
    <location>
        <begin position="226"/>
        <end position="246"/>
    </location>
</feature>
<evidence type="ECO:0000313" key="3">
    <source>
        <dbReference type="Proteomes" id="UP000320176"/>
    </source>
</evidence>